<dbReference type="InterPro" id="IPR003673">
    <property type="entry name" value="CoA-Trfase_fam_III"/>
</dbReference>
<keyword evidence="3" id="KW-1185">Reference proteome</keyword>
<name>A0ABV6A834_9PSEU</name>
<dbReference type="EMBL" id="JBHLZU010000033">
    <property type="protein sequence ID" value="MFB9909320.1"/>
    <property type="molecule type" value="Genomic_DNA"/>
</dbReference>
<proteinExistence type="predicted"/>
<dbReference type="Proteomes" id="UP001589693">
    <property type="component" value="Unassembled WGS sequence"/>
</dbReference>
<dbReference type="PANTHER" id="PTHR48207:SF3">
    <property type="entry name" value="SUCCINATE--HYDROXYMETHYLGLUTARATE COA-TRANSFERASE"/>
    <property type="match status" value="1"/>
</dbReference>
<accession>A0ABV6A834</accession>
<dbReference type="SUPFAM" id="SSF89796">
    <property type="entry name" value="CoA-transferase family III (CaiB/BaiF)"/>
    <property type="match status" value="1"/>
</dbReference>
<dbReference type="InterPro" id="IPR050483">
    <property type="entry name" value="CoA-transferase_III_domain"/>
</dbReference>
<dbReference type="Pfam" id="PF02515">
    <property type="entry name" value="CoA_transf_3"/>
    <property type="match status" value="1"/>
</dbReference>
<dbReference type="InterPro" id="IPR044855">
    <property type="entry name" value="CoA-Trfase_III_dom3_sf"/>
</dbReference>
<dbReference type="RefSeq" id="WP_377862134.1">
    <property type="nucleotide sequence ID" value="NZ_JBHLZU010000033.1"/>
</dbReference>
<organism evidence="2 3">
    <name type="scientific">Allokutzneria oryzae</name>
    <dbReference type="NCBI Taxonomy" id="1378989"/>
    <lineage>
        <taxon>Bacteria</taxon>
        <taxon>Bacillati</taxon>
        <taxon>Actinomycetota</taxon>
        <taxon>Actinomycetes</taxon>
        <taxon>Pseudonocardiales</taxon>
        <taxon>Pseudonocardiaceae</taxon>
        <taxon>Allokutzneria</taxon>
    </lineage>
</organism>
<keyword evidence="1 2" id="KW-0808">Transferase</keyword>
<dbReference type="PANTHER" id="PTHR48207">
    <property type="entry name" value="SUCCINATE--HYDROXYMETHYLGLUTARATE COA-TRANSFERASE"/>
    <property type="match status" value="1"/>
</dbReference>
<gene>
    <name evidence="2" type="ORF">ACFFQA_35745</name>
</gene>
<protein>
    <submittedName>
        <fullName evidence="2">CoA transferase</fullName>
    </submittedName>
</protein>
<dbReference type="Gene3D" id="3.40.50.10540">
    <property type="entry name" value="Crotonobetainyl-coa:carnitine coa-transferase, domain 1"/>
    <property type="match status" value="1"/>
</dbReference>
<dbReference type="InterPro" id="IPR023606">
    <property type="entry name" value="CoA-Trfase_III_dom_1_sf"/>
</dbReference>
<evidence type="ECO:0000256" key="1">
    <source>
        <dbReference type="ARBA" id="ARBA00022679"/>
    </source>
</evidence>
<comment type="caution">
    <text evidence="2">The sequence shown here is derived from an EMBL/GenBank/DDBJ whole genome shotgun (WGS) entry which is preliminary data.</text>
</comment>
<evidence type="ECO:0000313" key="3">
    <source>
        <dbReference type="Proteomes" id="UP001589693"/>
    </source>
</evidence>
<reference evidence="2 3" key="1">
    <citation type="submission" date="2024-09" db="EMBL/GenBank/DDBJ databases">
        <authorList>
            <person name="Sun Q."/>
            <person name="Mori K."/>
        </authorList>
    </citation>
    <scope>NUCLEOTIDE SEQUENCE [LARGE SCALE GENOMIC DNA]</scope>
    <source>
        <strain evidence="2 3">TBRC 7907</strain>
    </source>
</reference>
<dbReference type="GO" id="GO:0016740">
    <property type="term" value="F:transferase activity"/>
    <property type="evidence" value="ECO:0007669"/>
    <property type="project" value="UniProtKB-KW"/>
</dbReference>
<evidence type="ECO:0000313" key="2">
    <source>
        <dbReference type="EMBL" id="MFB9909320.1"/>
    </source>
</evidence>
<sequence length="191" mass="21263">MDAAASALRHWHRPRSAPVSGAHHASIAPYGPFRCGNGATVHLAVQNEPQWTRLCEQVLRRPELAVDPRFTTVASRVDHRDELHSELQRTFDGLTAEELLLALDTADVPAARTRDVLGLADHPQLAARDRWREVPTPGGAQARMLRPPVDATHWSWSPTPVPRLGQHTGEVLRWLGYDDQSARELHEKGVV</sequence>
<dbReference type="Gene3D" id="3.30.1540.10">
    <property type="entry name" value="formyl-coa transferase, domain 3"/>
    <property type="match status" value="1"/>
</dbReference>